<comment type="similarity">
    <text evidence="8">Belongs to the binding-protein-dependent transport system permease family.</text>
</comment>
<dbReference type="InterPro" id="IPR000515">
    <property type="entry name" value="MetI-like"/>
</dbReference>
<evidence type="ECO:0000256" key="9">
    <source>
        <dbReference type="SAM" id="MobiDB-lite"/>
    </source>
</evidence>
<evidence type="ECO:0000256" key="3">
    <source>
        <dbReference type="ARBA" id="ARBA00022475"/>
    </source>
</evidence>
<keyword evidence="7 8" id="KW-0472">Membrane</keyword>
<dbReference type="CDD" id="cd06261">
    <property type="entry name" value="TM_PBP2"/>
    <property type="match status" value="2"/>
</dbReference>
<feature type="domain" description="ABC transmembrane type-1" evidence="10">
    <location>
        <begin position="93"/>
        <end position="296"/>
    </location>
</feature>
<dbReference type="GO" id="GO:0005886">
    <property type="term" value="C:plasma membrane"/>
    <property type="evidence" value="ECO:0007669"/>
    <property type="project" value="UniProtKB-SubCell"/>
</dbReference>
<dbReference type="SUPFAM" id="SSF161098">
    <property type="entry name" value="MetI-like"/>
    <property type="match status" value="2"/>
</dbReference>
<evidence type="ECO:0000256" key="6">
    <source>
        <dbReference type="ARBA" id="ARBA00022989"/>
    </source>
</evidence>
<evidence type="ECO:0000256" key="4">
    <source>
        <dbReference type="ARBA" id="ARBA00022519"/>
    </source>
</evidence>
<protein>
    <submittedName>
        <fullName evidence="11">Iron(III) transport system permease protein</fullName>
    </submittedName>
</protein>
<dbReference type="PROSITE" id="PS50928">
    <property type="entry name" value="ABC_TM1"/>
    <property type="match status" value="2"/>
</dbReference>
<feature type="domain" description="ABC transmembrane type-1" evidence="10">
    <location>
        <begin position="382"/>
        <end position="577"/>
    </location>
</feature>
<evidence type="ECO:0000256" key="1">
    <source>
        <dbReference type="ARBA" id="ARBA00004429"/>
    </source>
</evidence>
<keyword evidence="6 8" id="KW-1133">Transmembrane helix</keyword>
<feature type="transmembrane region" description="Helical" evidence="8">
    <location>
        <begin position="129"/>
        <end position="151"/>
    </location>
</feature>
<dbReference type="Gene3D" id="1.10.3720.10">
    <property type="entry name" value="MetI-like"/>
    <property type="match status" value="2"/>
</dbReference>
<feature type="region of interest" description="Disordered" evidence="9">
    <location>
        <begin position="1"/>
        <end position="22"/>
    </location>
</feature>
<evidence type="ECO:0000313" key="12">
    <source>
        <dbReference type="Proteomes" id="UP000275461"/>
    </source>
</evidence>
<organism evidence="11 12">
    <name type="scientific">Alkalispirillum mobile</name>
    <dbReference type="NCBI Taxonomy" id="85925"/>
    <lineage>
        <taxon>Bacteria</taxon>
        <taxon>Pseudomonadati</taxon>
        <taxon>Pseudomonadota</taxon>
        <taxon>Gammaproteobacteria</taxon>
        <taxon>Chromatiales</taxon>
        <taxon>Ectothiorhodospiraceae</taxon>
        <taxon>Alkalispirillum</taxon>
    </lineage>
</organism>
<reference evidence="11 12" key="1">
    <citation type="submission" date="2018-10" db="EMBL/GenBank/DDBJ databases">
        <title>Genomic Encyclopedia of Type Strains, Phase IV (KMG-IV): sequencing the most valuable type-strain genomes for metagenomic binning, comparative biology and taxonomic classification.</title>
        <authorList>
            <person name="Goeker M."/>
        </authorList>
    </citation>
    <scope>NUCLEOTIDE SEQUENCE [LARGE SCALE GENOMIC DNA]</scope>
    <source>
        <strain evidence="11 12">DSM 12769</strain>
    </source>
</reference>
<evidence type="ECO:0000256" key="7">
    <source>
        <dbReference type="ARBA" id="ARBA00023136"/>
    </source>
</evidence>
<gene>
    <name evidence="11" type="ORF">DFR31_1020</name>
</gene>
<proteinExistence type="inferred from homology"/>
<feature type="transmembrane region" description="Helical" evidence="8">
    <location>
        <begin position="504"/>
        <end position="527"/>
    </location>
</feature>
<keyword evidence="5 8" id="KW-0812">Transmembrane</keyword>
<dbReference type="Pfam" id="PF00528">
    <property type="entry name" value="BPD_transp_1"/>
    <property type="match status" value="2"/>
</dbReference>
<feature type="transmembrane region" description="Helical" evidence="8">
    <location>
        <begin position="217"/>
        <end position="239"/>
    </location>
</feature>
<feature type="transmembrane region" description="Helical" evidence="8">
    <location>
        <begin position="321"/>
        <end position="342"/>
    </location>
</feature>
<evidence type="ECO:0000256" key="5">
    <source>
        <dbReference type="ARBA" id="ARBA00022692"/>
    </source>
</evidence>
<comment type="subcellular location">
    <subcellularLocation>
        <location evidence="1">Cell inner membrane</location>
        <topology evidence="1">Multi-pass membrane protein</topology>
    </subcellularLocation>
    <subcellularLocation>
        <location evidence="8">Cell membrane</location>
        <topology evidence="8">Multi-pass membrane protein</topology>
    </subcellularLocation>
</comment>
<feature type="transmembrane region" description="Helical" evidence="8">
    <location>
        <begin position="171"/>
        <end position="196"/>
    </location>
</feature>
<keyword evidence="12" id="KW-1185">Reference proteome</keyword>
<accession>A0A498C4I9</accession>
<feature type="transmembrane region" description="Helical" evidence="8">
    <location>
        <begin position="556"/>
        <end position="576"/>
    </location>
</feature>
<evidence type="ECO:0000256" key="8">
    <source>
        <dbReference type="RuleBase" id="RU363032"/>
    </source>
</evidence>
<keyword evidence="3" id="KW-1003">Cell membrane</keyword>
<keyword evidence="4" id="KW-0997">Cell inner membrane</keyword>
<dbReference type="AlphaFoldDB" id="A0A498C4I9"/>
<feature type="transmembrane region" description="Helical" evidence="8">
    <location>
        <begin position="420"/>
        <end position="441"/>
    </location>
</feature>
<evidence type="ECO:0000259" key="10">
    <source>
        <dbReference type="PROSITE" id="PS50928"/>
    </source>
</evidence>
<comment type="caution">
    <text evidence="11">The sequence shown here is derived from an EMBL/GenBank/DDBJ whole genome shotgun (WGS) entry which is preliminary data.</text>
</comment>
<evidence type="ECO:0000256" key="2">
    <source>
        <dbReference type="ARBA" id="ARBA00022448"/>
    </source>
</evidence>
<feature type="transmembrane region" description="Helical" evidence="8">
    <location>
        <begin position="386"/>
        <end position="408"/>
    </location>
</feature>
<dbReference type="InterPro" id="IPR035906">
    <property type="entry name" value="MetI-like_sf"/>
</dbReference>
<feature type="transmembrane region" description="Helical" evidence="8">
    <location>
        <begin position="97"/>
        <end position="117"/>
    </location>
</feature>
<keyword evidence="2 8" id="KW-0813">Transport</keyword>
<dbReference type="GO" id="GO:0055085">
    <property type="term" value="P:transmembrane transport"/>
    <property type="evidence" value="ECO:0007669"/>
    <property type="project" value="InterPro"/>
</dbReference>
<name>A0A498C4I9_9GAMM</name>
<dbReference type="Proteomes" id="UP000275461">
    <property type="component" value="Unassembled WGS sequence"/>
</dbReference>
<dbReference type="EMBL" id="RCDA01000001">
    <property type="protein sequence ID" value="RLK51104.1"/>
    <property type="molecule type" value="Genomic_DNA"/>
</dbReference>
<feature type="transmembrane region" description="Helical" evidence="8">
    <location>
        <begin position="453"/>
        <end position="477"/>
    </location>
</feature>
<dbReference type="PANTHER" id="PTHR43357:SF4">
    <property type="entry name" value="INNER MEMBRANE ABC TRANSPORTER PERMEASE PROTEIN YDCV"/>
    <property type="match status" value="1"/>
</dbReference>
<feature type="compositionally biased region" description="Polar residues" evidence="9">
    <location>
        <begin position="1"/>
        <end position="13"/>
    </location>
</feature>
<dbReference type="OrthoDB" id="27542at2"/>
<evidence type="ECO:0000313" key="11">
    <source>
        <dbReference type="EMBL" id="RLK51104.1"/>
    </source>
</evidence>
<feature type="transmembrane region" description="Helical" evidence="8">
    <location>
        <begin position="38"/>
        <end position="64"/>
    </location>
</feature>
<dbReference type="PANTHER" id="PTHR43357">
    <property type="entry name" value="INNER MEMBRANE ABC TRANSPORTER PERMEASE PROTEIN YDCV"/>
    <property type="match status" value="1"/>
</dbReference>
<feature type="transmembrane region" description="Helical" evidence="8">
    <location>
        <begin position="278"/>
        <end position="300"/>
    </location>
</feature>
<sequence>MSDQTADMTTTATPGARPAHPGASSFGWRRFLPGSEGVLGWLVTLAMIVLVALPLTAMLLHLAFPRLYLGDFSLGEFQLFRDLWERRLWRTAVTNSVMLAGGTMVLGTLIGAGLAWVRHNYRFPTAGLIDFSAWFVLVMPSFIIAQGWVLFSRSGGTAAQLGMPWLGDMIFSLPGLILVMSLTNFPLAYLAMSAALQWDVRRYGEAARLCGASAWRTFLAIRLPLLLPALLAASLLVFVDSIGDFGLPAAFLSVFRFPLIPYTIRAEVQTVPVSFEGAAVLAFVLCSLVALAIALQLWALRGRGSDFLTAAAAPRERPRPRFWPVLMVLNVTFLSLAIFAPLGTSLSVSFMDRYSLGLTWSNLTLDNYRAVLGEGSALLPALRNSFSIAFGAAAIAMVVGFFAAYLLAYSQHRMRRFIDVASMVTLAVPGIVLAVGYIFWWNQRWLADIGIQVYGSGWVIVLCSAAASVPIAVRVMLGAITQTPRSFLASAALQGAGLFTRMRVILIPMVLAGLLSATLAVFATSVFDLAITTMLQPPGFPTIPVVIDERFRTVEYGWATAATVVVCLITAAIIVATRWSVRWAFRSYFDAEVSHK</sequence>